<dbReference type="GO" id="GO:0003677">
    <property type="term" value="F:DNA binding"/>
    <property type="evidence" value="ECO:0007669"/>
    <property type="project" value="UniProtKB-KW"/>
</dbReference>
<dbReference type="PANTHER" id="PTHR30118:SF15">
    <property type="entry name" value="TRANSCRIPTIONAL REGULATORY PROTEIN"/>
    <property type="match status" value="1"/>
</dbReference>
<dbReference type="InterPro" id="IPR037402">
    <property type="entry name" value="YidZ_PBP2"/>
</dbReference>
<reference evidence="7" key="1">
    <citation type="journal article" date="2023" name="Int. J. Syst. Evol. Microbiol.">
        <title>Methylocystis iwaonis sp. nov., a type II methane-oxidizing bacterium from surface soil of a rice paddy field in Japan, and emended description of the genus Methylocystis (ex Whittenbury et al. 1970) Bowman et al. 1993.</title>
        <authorList>
            <person name="Kaise H."/>
            <person name="Sawadogo J.B."/>
            <person name="Alam M.S."/>
            <person name="Ueno C."/>
            <person name="Dianou D."/>
            <person name="Shinjo R."/>
            <person name="Asakawa S."/>
        </authorList>
    </citation>
    <scope>NUCLEOTIDE SEQUENCE</scope>
    <source>
        <strain evidence="7">LMG27198</strain>
    </source>
</reference>
<dbReference type="RefSeq" id="WP_281804411.1">
    <property type="nucleotide sequence ID" value="NZ_BSEC01000001.1"/>
</dbReference>
<keyword evidence="4" id="KW-0238">DNA-binding</keyword>
<dbReference type="CDD" id="cd08417">
    <property type="entry name" value="PBP2_Nitroaromatics_like"/>
    <property type="match status" value="1"/>
</dbReference>
<dbReference type="Gene3D" id="3.40.190.10">
    <property type="entry name" value="Periplasmic binding protein-like II"/>
    <property type="match status" value="2"/>
</dbReference>
<comment type="similarity">
    <text evidence="1">Belongs to the LysR transcriptional regulatory family.</text>
</comment>
<dbReference type="InterPro" id="IPR050389">
    <property type="entry name" value="LysR-type_TF"/>
</dbReference>
<dbReference type="InterPro" id="IPR036388">
    <property type="entry name" value="WH-like_DNA-bd_sf"/>
</dbReference>
<accession>A0A9W6GX37</accession>
<evidence type="ECO:0000256" key="4">
    <source>
        <dbReference type="ARBA" id="ARBA00023125"/>
    </source>
</evidence>
<proteinExistence type="inferred from homology"/>
<evidence type="ECO:0000259" key="6">
    <source>
        <dbReference type="PROSITE" id="PS50931"/>
    </source>
</evidence>
<dbReference type="InterPro" id="IPR036390">
    <property type="entry name" value="WH_DNA-bd_sf"/>
</dbReference>
<dbReference type="Pfam" id="PF00126">
    <property type="entry name" value="HTH_1"/>
    <property type="match status" value="1"/>
</dbReference>
<dbReference type="SUPFAM" id="SSF53850">
    <property type="entry name" value="Periplasmic binding protein-like II"/>
    <property type="match status" value="1"/>
</dbReference>
<comment type="caution">
    <text evidence="7">The sequence shown here is derived from an EMBL/GenBank/DDBJ whole genome shotgun (WGS) entry which is preliminary data.</text>
</comment>
<keyword evidence="2" id="KW-0536">Nodulation</keyword>
<dbReference type="Proteomes" id="UP001144323">
    <property type="component" value="Unassembled WGS sequence"/>
</dbReference>
<feature type="domain" description="HTH lysR-type" evidence="6">
    <location>
        <begin position="7"/>
        <end position="64"/>
    </location>
</feature>
<keyword evidence="8" id="KW-1185">Reference proteome</keyword>
<protein>
    <submittedName>
        <fullName evidence="7">LysR family transcriptional regulator</fullName>
    </submittedName>
</protein>
<evidence type="ECO:0000256" key="1">
    <source>
        <dbReference type="ARBA" id="ARBA00009437"/>
    </source>
</evidence>
<evidence type="ECO:0000313" key="8">
    <source>
        <dbReference type="Proteomes" id="UP001144323"/>
    </source>
</evidence>
<dbReference type="InterPro" id="IPR000847">
    <property type="entry name" value="LysR_HTH_N"/>
</dbReference>
<keyword evidence="5" id="KW-0804">Transcription</keyword>
<evidence type="ECO:0000313" key="7">
    <source>
        <dbReference type="EMBL" id="GLI94410.1"/>
    </source>
</evidence>
<dbReference type="Pfam" id="PF03466">
    <property type="entry name" value="LysR_substrate"/>
    <property type="match status" value="1"/>
</dbReference>
<keyword evidence="3" id="KW-0805">Transcription regulation</keyword>
<dbReference type="PANTHER" id="PTHR30118">
    <property type="entry name" value="HTH-TYPE TRANSCRIPTIONAL REGULATOR LEUO-RELATED"/>
    <property type="match status" value="1"/>
</dbReference>
<dbReference type="EMBL" id="BSEC01000001">
    <property type="protein sequence ID" value="GLI94410.1"/>
    <property type="molecule type" value="Genomic_DNA"/>
</dbReference>
<dbReference type="InterPro" id="IPR005119">
    <property type="entry name" value="LysR_subst-bd"/>
</dbReference>
<dbReference type="SUPFAM" id="SSF46785">
    <property type="entry name" value="Winged helix' DNA-binding domain"/>
    <property type="match status" value="1"/>
</dbReference>
<dbReference type="Gene3D" id="1.10.10.10">
    <property type="entry name" value="Winged helix-like DNA-binding domain superfamily/Winged helix DNA-binding domain"/>
    <property type="match status" value="1"/>
</dbReference>
<organism evidence="7 8">
    <name type="scientific">Methylocystis echinoides</name>
    <dbReference type="NCBI Taxonomy" id="29468"/>
    <lineage>
        <taxon>Bacteria</taxon>
        <taxon>Pseudomonadati</taxon>
        <taxon>Pseudomonadota</taxon>
        <taxon>Alphaproteobacteria</taxon>
        <taxon>Hyphomicrobiales</taxon>
        <taxon>Methylocystaceae</taxon>
        <taxon>Methylocystis</taxon>
    </lineage>
</organism>
<evidence type="ECO:0000256" key="3">
    <source>
        <dbReference type="ARBA" id="ARBA00023015"/>
    </source>
</evidence>
<sequence length="328" mass="37331">MIELHNFDLNLLVAFDLLLEERNVSRAAERMFVTQSAMSHTLQRLRQQLDDPLLVKTPAGMKPTERALSLVEPVKSILRDIKRLIHAPEEFDPLHSSRRFVIAATDYMDLLVLPLLIERIATAAPGIDIHVKRTELPFPEAELEHGDLDVVLGFDTILKPATFLGKSKLFDDRMTCVVARKHSVGKRKELTLEEYVSRKHMLISRTGTRVGLIDEWLAERGLARRIALIVPHFLSAPFIVAKTDMILSLPERIANEFVGLAPLNILPVPIELPAYDLVMVWHPLREPDPAHRWLRDQITDVCRELDKSFRARQRPAKPAARALTSTKK</sequence>
<gene>
    <name evidence="7" type="ORF">LMG27198_34020</name>
</gene>
<dbReference type="GO" id="GO:0003700">
    <property type="term" value="F:DNA-binding transcription factor activity"/>
    <property type="evidence" value="ECO:0007669"/>
    <property type="project" value="InterPro"/>
</dbReference>
<evidence type="ECO:0000256" key="5">
    <source>
        <dbReference type="ARBA" id="ARBA00023163"/>
    </source>
</evidence>
<name>A0A9W6GX37_9HYPH</name>
<dbReference type="PROSITE" id="PS50931">
    <property type="entry name" value="HTH_LYSR"/>
    <property type="match status" value="1"/>
</dbReference>
<evidence type="ECO:0000256" key="2">
    <source>
        <dbReference type="ARBA" id="ARBA00022458"/>
    </source>
</evidence>
<dbReference type="AlphaFoldDB" id="A0A9W6GX37"/>